<organism evidence="9 12">
    <name type="scientific">Staphylococcus pseudintermedius</name>
    <dbReference type="NCBI Taxonomy" id="283734"/>
    <lineage>
        <taxon>Bacteria</taxon>
        <taxon>Bacillati</taxon>
        <taxon>Bacillota</taxon>
        <taxon>Bacilli</taxon>
        <taxon>Bacillales</taxon>
        <taxon>Staphylococcaceae</taxon>
        <taxon>Staphylococcus</taxon>
        <taxon>Staphylococcus intermedius group</taxon>
    </lineage>
</organism>
<comment type="similarity">
    <text evidence="7">Belongs to the drug/metabolite transporter (DMT) superfamily. Small multidrug resistance (SMR) (TC 2.A.7.1) family.</text>
</comment>
<dbReference type="InterPro" id="IPR000390">
    <property type="entry name" value="Small_drug/metabolite_transptr"/>
</dbReference>
<evidence type="ECO:0000256" key="2">
    <source>
        <dbReference type="ARBA" id="ARBA00022448"/>
    </source>
</evidence>
<gene>
    <name evidence="9" type="ORF">DD902_02590</name>
    <name evidence="11" type="ORF">DV961_00205</name>
    <name evidence="10" type="ORF">JGZ15_02460</name>
</gene>
<evidence type="ECO:0000256" key="7">
    <source>
        <dbReference type="RuleBase" id="RU003942"/>
    </source>
</evidence>
<evidence type="ECO:0000256" key="6">
    <source>
        <dbReference type="ARBA" id="ARBA00023136"/>
    </source>
</evidence>
<keyword evidence="5 8" id="KW-1133">Transmembrane helix</keyword>
<keyword evidence="4 7" id="KW-0812">Transmembrane</keyword>
<dbReference type="EMBL" id="QQPC01000003">
    <property type="protein sequence ID" value="REA84208.1"/>
    <property type="molecule type" value="Genomic_DNA"/>
</dbReference>
<dbReference type="RefSeq" id="WP_014613161.1">
    <property type="nucleotide sequence ID" value="NZ_AP019372.1"/>
</dbReference>
<proteinExistence type="inferred from homology"/>
<evidence type="ECO:0000313" key="9">
    <source>
        <dbReference type="EMBL" id="PWZ76612.1"/>
    </source>
</evidence>
<evidence type="ECO:0000313" key="11">
    <source>
        <dbReference type="EMBL" id="REA84208.1"/>
    </source>
</evidence>
<dbReference type="InterPro" id="IPR037185">
    <property type="entry name" value="EmrE-like"/>
</dbReference>
<dbReference type="OrthoDB" id="2168659at2"/>
<feature type="transmembrane region" description="Helical" evidence="8">
    <location>
        <begin position="56"/>
        <end position="75"/>
    </location>
</feature>
<sequence>MQWTKVIFAGLMEVVWVIGLTHSHLLYQWILTIALISLSFWMMVSASRILPVGTVYAVFVGIGTLGTVIVGMLFFNESVSFIKLCFILTLLIGVIGLKLTTDQAGEQQ</sequence>
<feature type="transmembrane region" description="Helical" evidence="8">
    <location>
        <begin position="81"/>
        <end position="100"/>
    </location>
</feature>
<dbReference type="Pfam" id="PF00893">
    <property type="entry name" value="Multi_Drug_Res"/>
    <property type="match status" value="1"/>
</dbReference>
<dbReference type="AlphaFoldDB" id="A0A166PNA6"/>
<dbReference type="Gene3D" id="1.10.3730.20">
    <property type="match status" value="1"/>
</dbReference>
<evidence type="ECO:0000256" key="1">
    <source>
        <dbReference type="ARBA" id="ARBA00004651"/>
    </source>
</evidence>
<reference evidence="11" key="2">
    <citation type="journal article" date="2018" name="Vet. Microbiol.">
        <title>Methicillin-resistant staphylococci amongst veterinary personnel, personnel-owned pets, patients and the hospital environment of two small animal veterinary hospitals.</title>
        <authorList>
            <person name="Worthing K.A."/>
            <person name="Brown J."/>
            <person name="Gerber L."/>
            <person name="Abraham S."/>
            <person name="Trott D."/>
            <person name="Norris J.M."/>
        </authorList>
    </citation>
    <scope>NUCLEOTIDE SEQUENCE</scope>
    <source>
        <strain evidence="11">ST496-2</strain>
    </source>
</reference>
<protein>
    <submittedName>
        <fullName evidence="10">Multidrug efflux SMR transporter</fullName>
    </submittedName>
    <submittedName>
        <fullName evidence="9">QacE family quaternary ammonium compound efflux SMR transporter</fullName>
    </submittedName>
</protein>
<evidence type="ECO:0000256" key="5">
    <source>
        <dbReference type="ARBA" id="ARBA00022989"/>
    </source>
</evidence>
<accession>A0A166PNA6</accession>
<dbReference type="PANTHER" id="PTHR30561">
    <property type="entry name" value="SMR FAMILY PROTON-DEPENDENT DRUG EFFLUX TRANSPORTER SUGE"/>
    <property type="match status" value="1"/>
</dbReference>
<reference evidence="13" key="3">
    <citation type="journal article" date="2018" name="Vet. Microbiol.">
        <title>Molecular epidemiology of methicillin-resistant staphylococci amongst veterinary personnel, personnel-owned pets, patients and the hospital environment of two companion animal veterinary hospitals.</title>
        <authorList>
            <person name="Worthing K.A."/>
            <person name="Brown J."/>
            <person name="Gerber L."/>
            <person name="Abraham S."/>
            <person name="Trott D."/>
            <person name="Norris J.M."/>
        </authorList>
    </citation>
    <scope>NUCLEOTIDE SEQUENCE [LARGE SCALE GENOMIC DNA]</scope>
    <source>
        <strain evidence="13">ST496-2</strain>
    </source>
</reference>
<dbReference type="GO" id="GO:0005886">
    <property type="term" value="C:plasma membrane"/>
    <property type="evidence" value="ECO:0007669"/>
    <property type="project" value="UniProtKB-SubCell"/>
</dbReference>
<feature type="transmembrane region" description="Helical" evidence="8">
    <location>
        <begin position="26"/>
        <end position="44"/>
    </location>
</feature>
<evidence type="ECO:0000256" key="3">
    <source>
        <dbReference type="ARBA" id="ARBA00022475"/>
    </source>
</evidence>
<dbReference type="SUPFAM" id="SSF103481">
    <property type="entry name" value="Multidrug resistance efflux transporter EmrE"/>
    <property type="match status" value="1"/>
</dbReference>
<evidence type="ECO:0000313" key="14">
    <source>
        <dbReference type="Proteomes" id="UP000595859"/>
    </source>
</evidence>
<dbReference type="Proteomes" id="UP000595859">
    <property type="component" value="Chromosome"/>
</dbReference>
<keyword evidence="6 8" id="KW-0472">Membrane</keyword>
<dbReference type="EMBL" id="QEIT01000011">
    <property type="protein sequence ID" value="PWZ76612.1"/>
    <property type="molecule type" value="Genomic_DNA"/>
</dbReference>
<reference evidence="9 12" key="1">
    <citation type="journal article" date="2018" name="Vet. Microbiol.">
        <title>Clonal diversity and geographic distribution of methicillin-resistant Staphylococcus pseudintermedius from Australian animals: Discovery of novel sequence types.</title>
        <authorList>
            <person name="Worthing K.A."/>
            <person name="Abraham S."/>
            <person name="Coombs G.W."/>
            <person name="Pang S."/>
            <person name="Saputra S."/>
            <person name="Jordan D."/>
            <person name="Trott D.J."/>
            <person name="Norris J.M."/>
        </authorList>
    </citation>
    <scope>NUCLEOTIDE SEQUENCE [LARGE SCALE GENOMIC DNA]</scope>
    <source>
        <strain evidence="9 12">ST525 1</strain>
    </source>
</reference>
<keyword evidence="2" id="KW-0813">Transport</keyword>
<reference evidence="10 14" key="4">
    <citation type="submission" date="2020-12" db="EMBL/GenBank/DDBJ databases">
        <title>Whole genome sequencing and de novo assembly of Staphylococcus pseudintermedius: a novel pangenome approach to unravel pathogenesis of canine pyoderma.</title>
        <authorList>
            <person name="Ferrer L."/>
            <person name="Perez D."/>
            <person name="Fonticoba R."/>
            <person name="Vines J."/>
            <person name="Fabregas N."/>
            <person name="Madronero S."/>
            <person name="Meroni G."/>
            <person name="Martino P."/>
            <person name="Martinez S."/>
            <person name="Cusco A."/>
            <person name="Migura L."/>
            <person name="Francino O."/>
        </authorList>
    </citation>
    <scope>NUCLEOTIDE SEQUENCE [LARGE SCALE GENOMIC DNA]</scope>
    <source>
        <strain evidence="10 14">HSP080</strain>
    </source>
</reference>
<evidence type="ECO:0000313" key="13">
    <source>
        <dbReference type="Proteomes" id="UP000256409"/>
    </source>
</evidence>
<dbReference type="InterPro" id="IPR045324">
    <property type="entry name" value="Small_multidrug_res"/>
</dbReference>
<dbReference type="PANTHER" id="PTHR30561:SF0">
    <property type="entry name" value="GUANIDINIUM EXPORTER"/>
    <property type="match status" value="1"/>
</dbReference>
<dbReference type="GO" id="GO:0022857">
    <property type="term" value="F:transmembrane transporter activity"/>
    <property type="evidence" value="ECO:0007669"/>
    <property type="project" value="InterPro"/>
</dbReference>
<evidence type="ECO:0000313" key="10">
    <source>
        <dbReference type="EMBL" id="QQM98553.1"/>
    </source>
</evidence>
<dbReference type="Proteomes" id="UP000256409">
    <property type="component" value="Unassembled WGS sequence"/>
</dbReference>
<evidence type="ECO:0000256" key="8">
    <source>
        <dbReference type="SAM" id="Phobius"/>
    </source>
</evidence>
<evidence type="ECO:0000256" key="4">
    <source>
        <dbReference type="ARBA" id="ARBA00022692"/>
    </source>
</evidence>
<dbReference type="Proteomes" id="UP000246800">
    <property type="component" value="Unassembled WGS sequence"/>
</dbReference>
<name>A0A166PNA6_STAPS</name>
<dbReference type="eggNOG" id="COG2076">
    <property type="taxonomic scope" value="Bacteria"/>
</dbReference>
<keyword evidence="3" id="KW-1003">Cell membrane</keyword>
<comment type="subcellular location">
    <subcellularLocation>
        <location evidence="1 7">Cell membrane</location>
        <topology evidence="1 7">Multi-pass membrane protein</topology>
    </subcellularLocation>
</comment>
<evidence type="ECO:0000313" key="12">
    <source>
        <dbReference type="Proteomes" id="UP000246800"/>
    </source>
</evidence>
<dbReference type="EMBL" id="CP066884">
    <property type="protein sequence ID" value="QQM98553.1"/>
    <property type="molecule type" value="Genomic_DNA"/>
</dbReference>